<evidence type="ECO:0000256" key="1">
    <source>
        <dbReference type="SAM" id="MobiDB-lite"/>
    </source>
</evidence>
<feature type="region of interest" description="Disordered" evidence="1">
    <location>
        <begin position="458"/>
        <end position="661"/>
    </location>
</feature>
<gene>
    <name evidence="2" type="ORF">J4Q44_G00287680</name>
</gene>
<feature type="compositionally biased region" description="Basic and acidic residues" evidence="1">
    <location>
        <begin position="634"/>
        <end position="661"/>
    </location>
</feature>
<feature type="region of interest" description="Disordered" evidence="1">
    <location>
        <begin position="836"/>
        <end position="1016"/>
    </location>
</feature>
<evidence type="ECO:0000313" key="2">
    <source>
        <dbReference type="EMBL" id="KAK6300670.1"/>
    </source>
</evidence>
<dbReference type="AlphaFoldDB" id="A0AAN8L8A5"/>
<feature type="compositionally biased region" description="Low complexity" evidence="1">
    <location>
        <begin position="371"/>
        <end position="380"/>
    </location>
</feature>
<keyword evidence="3" id="KW-1185">Reference proteome</keyword>
<feature type="compositionally biased region" description="Polar residues" evidence="1">
    <location>
        <begin position="226"/>
        <end position="251"/>
    </location>
</feature>
<dbReference type="PANTHER" id="PTHR18839">
    <property type="entry name" value="MITOTIC INTERACTOR AND SUBSTRATE OF PLK1 MISP FAMILY MEMBER"/>
    <property type="match status" value="1"/>
</dbReference>
<accession>A0AAN8L8A5</accession>
<dbReference type="EMBL" id="JAGTTL010000027">
    <property type="protein sequence ID" value="KAK6300670.1"/>
    <property type="molecule type" value="Genomic_DNA"/>
</dbReference>
<feature type="compositionally biased region" description="Polar residues" evidence="1">
    <location>
        <begin position="73"/>
        <end position="86"/>
    </location>
</feature>
<dbReference type="InterPro" id="IPR042779">
    <property type="entry name" value="MISP/MISP3-like"/>
</dbReference>
<feature type="region of interest" description="Disordered" evidence="1">
    <location>
        <begin position="120"/>
        <end position="398"/>
    </location>
</feature>
<feature type="compositionally biased region" description="Basic and acidic residues" evidence="1">
    <location>
        <begin position="587"/>
        <end position="602"/>
    </location>
</feature>
<feature type="compositionally biased region" description="Polar residues" evidence="1">
    <location>
        <begin position="299"/>
        <end position="308"/>
    </location>
</feature>
<feature type="compositionally biased region" description="Basic and acidic residues" evidence="1">
    <location>
        <begin position="283"/>
        <end position="298"/>
    </location>
</feature>
<name>A0AAN8L8A5_9TELE</name>
<feature type="region of interest" description="Disordered" evidence="1">
    <location>
        <begin position="804"/>
        <end position="823"/>
    </location>
</feature>
<feature type="compositionally biased region" description="Basic and acidic residues" evidence="1">
    <location>
        <begin position="460"/>
        <end position="473"/>
    </location>
</feature>
<feature type="compositionally biased region" description="Basic and acidic residues" evidence="1">
    <location>
        <begin position="492"/>
        <end position="535"/>
    </location>
</feature>
<feature type="compositionally biased region" description="Acidic residues" evidence="1">
    <location>
        <begin position="860"/>
        <end position="870"/>
    </location>
</feature>
<feature type="compositionally biased region" description="Basic residues" evidence="1">
    <location>
        <begin position="804"/>
        <end position="814"/>
    </location>
</feature>
<protein>
    <recommendedName>
        <fullName evidence="4">A-kinase anchor protein 2 C-terminal domain-containing protein</fullName>
    </recommendedName>
</protein>
<dbReference type="Proteomes" id="UP001356427">
    <property type="component" value="Unassembled WGS sequence"/>
</dbReference>
<feature type="compositionally biased region" description="Basic and acidic residues" evidence="1">
    <location>
        <begin position="887"/>
        <end position="905"/>
    </location>
</feature>
<feature type="compositionally biased region" description="Polar residues" evidence="1">
    <location>
        <begin position="945"/>
        <end position="962"/>
    </location>
</feature>
<comment type="caution">
    <text evidence="2">The sequence shown here is derived from an EMBL/GenBank/DDBJ whole genome shotgun (WGS) entry which is preliminary data.</text>
</comment>
<feature type="region of interest" description="Disordered" evidence="1">
    <location>
        <begin position="1"/>
        <end position="88"/>
    </location>
</feature>
<organism evidence="2 3">
    <name type="scientific">Coregonus suidteri</name>
    <dbReference type="NCBI Taxonomy" id="861788"/>
    <lineage>
        <taxon>Eukaryota</taxon>
        <taxon>Metazoa</taxon>
        <taxon>Chordata</taxon>
        <taxon>Craniata</taxon>
        <taxon>Vertebrata</taxon>
        <taxon>Euteleostomi</taxon>
        <taxon>Actinopterygii</taxon>
        <taxon>Neopterygii</taxon>
        <taxon>Teleostei</taxon>
        <taxon>Protacanthopterygii</taxon>
        <taxon>Salmoniformes</taxon>
        <taxon>Salmonidae</taxon>
        <taxon>Coregoninae</taxon>
        <taxon>Coregonus</taxon>
    </lineage>
</organism>
<feature type="compositionally biased region" description="Acidic residues" evidence="1">
    <location>
        <begin position="194"/>
        <end position="204"/>
    </location>
</feature>
<proteinExistence type="predicted"/>
<sequence>MATMEPVANRRRSADSLDEWASEVWGTEEGEMDPTLAQDTTPPPHPLVKQAPRVESEDLGSESPDAPEPRPQVSPSSENLTDSTNKMAEVVPKMEQMALSGVNQVPGNRNQEGDAVAFLSPLHCTDQASPAEGAPETETQQYPLEEEEEEEKKTIDCISDGKVEMISDPVEEEMSSSDSQGSQEWPPRSHLDDIVEEDKEEDGAKEDKVEESQSAEMMENGAVQLELNTECPTSNKLDQGLSETVCATEQASVEGGPVETSRSTPSVEVADKQEASEGPISSNREKTMSDNIDHDTMKATETSATTHSPLKRESSDDIFSNESPEDLESAIARDGKKNQSVDSKPLDISSARRQWVRLDSTSSKPPQPEQSTSSRSSSCSLLVDLAQPQGVVTPDKQQGEQLLQNVTAALTHHSNQEVAAQQVFKGATPAPPLATVAKEPANQVKAGLLGSGCVVVKEQAGGEREEGKREGDNRQTGGERGQRASGLGAAGEADRKRKEKEKQGAEQGSERVQKEKRREEERTNPGLLKSRDSHSKASKMKLGGDLFDDSQSDSGVSADFSPGSTVELQTTPDSPPTLTSPPADETPIEREIRRAVQREQSLRRSRGLHNKPPTQEYVDIPLRKSILTQTLPSKSDKSQGGKDRQFAGKKMQKEISVETQREQVLVQQGKVRGSYDKGTVRQLKERKKLFEAFQEPMETSSMMLSQSKASSWVSACDLSTLEIQGDDALSVSVVGGSFGERRRSLELMSQTQNQSPSGTPRGITYIPHGAPVPRGPTLSESSGGQIIILENHHHLVLPAPAHLHHASKPLRHSHSTGTLTESQGLTVVDSASIYSSTSALSGEERRGFWRDEDGGRMEQAEEEEEEEEELPKENPFFKLRSSSVSQDKVEQDIREAREREKELRRQRSSLYGGGGGGRPASREVQSHTSPPPPLLLQNGLATPELSVTPSLRTASATPTARQSLGKLGMWPPPQTDECPDSQSEGLQSPRTTRQKTPLLQRWETGQIMNGHGEEED</sequence>
<feature type="compositionally biased region" description="Polar residues" evidence="1">
    <location>
        <begin position="980"/>
        <end position="997"/>
    </location>
</feature>
<evidence type="ECO:0008006" key="4">
    <source>
        <dbReference type="Google" id="ProtNLM"/>
    </source>
</evidence>
<dbReference type="PANTHER" id="PTHR18839:SF0">
    <property type="entry name" value="MITOTIC INTERACTOR AND SUBSTRATE OF PLK1 ISOFORM X1-RELATED"/>
    <property type="match status" value="1"/>
</dbReference>
<evidence type="ECO:0000313" key="3">
    <source>
        <dbReference type="Proteomes" id="UP001356427"/>
    </source>
</evidence>
<feature type="compositionally biased region" description="Basic and acidic residues" evidence="1">
    <location>
        <begin position="151"/>
        <end position="165"/>
    </location>
</feature>
<feature type="compositionally biased region" description="Basic and acidic residues" evidence="1">
    <location>
        <begin position="842"/>
        <end position="859"/>
    </location>
</feature>
<reference evidence="2 3" key="1">
    <citation type="submission" date="2021-04" db="EMBL/GenBank/DDBJ databases">
        <authorList>
            <person name="De Guttry C."/>
            <person name="Zahm M."/>
            <person name="Klopp C."/>
            <person name="Cabau C."/>
            <person name="Louis A."/>
            <person name="Berthelot C."/>
            <person name="Parey E."/>
            <person name="Roest Crollius H."/>
            <person name="Montfort J."/>
            <person name="Robinson-Rechavi M."/>
            <person name="Bucao C."/>
            <person name="Bouchez O."/>
            <person name="Gislard M."/>
            <person name="Lluch J."/>
            <person name="Milhes M."/>
            <person name="Lampietro C."/>
            <person name="Lopez Roques C."/>
            <person name="Donnadieu C."/>
            <person name="Braasch I."/>
            <person name="Desvignes T."/>
            <person name="Postlethwait J."/>
            <person name="Bobe J."/>
            <person name="Wedekind C."/>
            <person name="Guiguen Y."/>
        </authorList>
    </citation>
    <scope>NUCLEOTIDE SEQUENCE [LARGE SCALE GENOMIC DNA]</scope>
    <source>
        <strain evidence="2">Cs_M1</strain>
        <tissue evidence="2">Blood</tissue>
    </source>
</reference>
<feature type="compositionally biased region" description="Acidic residues" evidence="1">
    <location>
        <begin position="16"/>
        <end position="32"/>
    </location>
</feature>